<proteinExistence type="predicted"/>
<name>A0A0C2WWW7_AMAMK</name>
<dbReference type="EMBL" id="KN818292">
    <property type="protein sequence ID" value="KIL60858.1"/>
    <property type="molecule type" value="Genomic_DNA"/>
</dbReference>
<feature type="region of interest" description="Disordered" evidence="1">
    <location>
        <begin position="1"/>
        <end position="24"/>
    </location>
</feature>
<dbReference type="AlphaFoldDB" id="A0A0C2WWW7"/>
<evidence type="ECO:0000313" key="3">
    <source>
        <dbReference type="Proteomes" id="UP000054549"/>
    </source>
</evidence>
<dbReference type="Proteomes" id="UP000054549">
    <property type="component" value="Unassembled WGS sequence"/>
</dbReference>
<reference evidence="2 3" key="1">
    <citation type="submission" date="2014-04" db="EMBL/GenBank/DDBJ databases">
        <title>Evolutionary Origins and Diversification of the Mycorrhizal Mutualists.</title>
        <authorList>
            <consortium name="DOE Joint Genome Institute"/>
            <consortium name="Mycorrhizal Genomics Consortium"/>
            <person name="Kohler A."/>
            <person name="Kuo A."/>
            <person name="Nagy L.G."/>
            <person name="Floudas D."/>
            <person name="Copeland A."/>
            <person name="Barry K.W."/>
            <person name="Cichocki N."/>
            <person name="Veneault-Fourrey C."/>
            <person name="LaButti K."/>
            <person name="Lindquist E.A."/>
            <person name="Lipzen A."/>
            <person name="Lundell T."/>
            <person name="Morin E."/>
            <person name="Murat C."/>
            <person name="Riley R."/>
            <person name="Ohm R."/>
            <person name="Sun H."/>
            <person name="Tunlid A."/>
            <person name="Henrissat B."/>
            <person name="Grigoriev I.V."/>
            <person name="Hibbett D.S."/>
            <person name="Martin F."/>
        </authorList>
    </citation>
    <scope>NUCLEOTIDE SEQUENCE [LARGE SCALE GENOMIC DNA]</scope>
    <source>
        <strain evidence="2 3">Koide BX008</strain>
    </source>
</reference>
<protein>
    <submittedName>
        <fullName evidence="2">Uncharacterized protein</fullName>
    </submittedName>
</protein>
<keyword evidence="3" id="KW-1185">Reference proteome</keyword>
<gene>
    <name evidence="2" type="ORF">M378DRAFT_167675</name>
</gene>
<dbReference type="InParanoid" id="A0A0C2WWW7"/>
<organism evidence="2 3">
    <name type="scientific">Amanita muscaria (strain Koide BX008)</name>
    <dbReference type="NCBI Taxonomy" id="946122"/>
    <lineage>
        <taxon>Eukaryota</taxon>
        <taxon>Fungi</taxon>
        <taxon>Dikarya</taxon>
        <taxon>Basidiomycota</taxon>
        <taxon>Agaricomycotina</taxon>
        <taxon>Agaricomycetes</taxon>
        <taxon>Agaricomycetidae</taxon>
        <taxon>Agaricales</taxon>
        <taxon>Pluteineae</taxon>
        <taxon>Amanitaceae</taxon>
        <taxon>Amanita</taxon>
    </lineage>
</organism>
<evidence type="ECO:0000313" key="2">
    <source>
        <dbReference type="EMBL" id="KIL60858.1"/>
    </source>
</evidence>
<evidence type="ECO:0000256" key="1">
    <source>
        <dbReference type="SAM" id="MobiDB-lite"/>
    </source>
</evidence>
<sequence length="78" mass="8500">MPDGVVDVGTDDGQDQTPTGQKNVSDVLGTCRSRSCKLQLVTESNGRRLYMQCNLSDPDQVVYGTSRSLLHLTKQSAK</sequence>
<accession>A0A0C2WWW7</accession>
<dbReference type="HOGENOM" id="CLU_2621536_0_0_1"/>